<proteinExistence type="predicted"/>
<dbReference type="Proteomes" id="UP000024329">
    <property type="component" value="Unassembled WGS sequence"/>
</dbReference>
<comment type="caution">
    <text evidence="4">The sequence shown here is derived from an EMBL/GenBank/DDBJ whole genome shotgun (WGS) entry which is preliminary data.</text>
</comment>
<name>A0A031JU66_9SPHN</name>
<evidence type="ECO:0000256" key="2">
    <source>
        <dbReference type="SAM" id="MobiDB-lite"/>
    </source>
</evidence>
<gene>
    <name evidence="4" type="ORF">BV97_03521</name>
</gene>
<dbReference type="PANTHER" id="PTHR30535">
    <property type="entry name" value="VITAMIN B12-BINDING PROTEIN"/>
    <property type="match status" value="1"/>
</dbReference>
<keyword evidence="1" id="KW-0732">Signal</keyword>
<dbReference type="PATRIC" id="fig|158500.4.peg.3592"/>
<sequence length="360" mass="38158">MDRPPRDISLTPRHCERSEAIQGRVNRPGLLRCARNDEGGGAQAGFGWLAVTPLLLTLAACQPWSDPPVEGSVRPRIVSLNPCTDAVLAEVTSPGQLLAISHYSHDPSASSMDLARAAQFAEVSDAVEDVVALEPDVVVASSYTPPATAQALRDMGLEVVLEPLPAALPEALAQVRRLAKLAGNRSEGEELAGRMEAAVARAKPPTGVRPVQALLWESGGIVAGDHTLIADLMRRAGFANAAAARGLAQADYLPLERVVADPPRVVFTVGSPAGEEDRMLRHPALAKVRGMIRAPLDRSLIWCGGPTVPKALARFAQVRRSLDNPRPFDKFRVSGDGGNRTSSAHAELVEAPGTTADLHP</sequence>
<feature type="region of interest" description="Disordered" evidence="2">
    <location>
        <begin position="327"/>
        <end position="360"/>
    </location>
</feature>
<dbReference type="Gene3D" id="3.40.50.1980">
    <property type="entry name" value="Nitrogenase molybdenum iron protein domain"/>
    <property type="match status" value="2"/>
</dbReference>
<evidence type="ECO:0000259" key="3">
    <source>
        <dbReference type="PROSITE" id="PS50983"/>
    </source>
</evidence>
<dbReference type="NCBIfam" id="NF038402">
    <property type="entry name" value="TroA_like"/>
    <property type="match status" value="1"/>
</dbReference>
<dbReference type="InterPro" id="IPR050902">
    <property type="entry name" value="ABC_Transporter_SBP"/>
</dbReference>
<dbReference type="PANTHER" id="PTHR30535:SF35">
    <property type="entry name" value="PERIPLASMIC BINDING PROTEIN"/>
    <property type="match status" value="1"/>
</dbReference>
<dbReference type="EMBL" id="JFYZ01000017">
    <property type="protein sequence ID" value="EZP80434.1"/>
    <property type="molecule type" value="Genomic_DNA"/>
</dbReference>
<dbReference type="Pfam" id="PF01497">
    <property type="entry name" value="Peripla_BP_2"/>
    <property type="match status" value="1"/>
</dbReference>
<dbReference type="eggNOG" id="COG0614">
    <property type="taxonomic scope" value="Bacteria"/>
</dbReference>
<feature type="domain" description="Fe/B12 periplasmic-binding" evidence="3">
    <location>
        <begin position="76"/>
        <end position="326"/>
    </location>
</feature>
<accession>A0A031JU66</accession>
<organism evidence="4 5">
    <name type="scientific">Novosphingobium resinovorum</name>
    <dbReference type="NCBI Taxonomy" id="158500"/>
    <lineage>
        <taxon>Bacteria</taxon>
        <taxon>Pseudomonadati</taxon>
        <taxon>Pseudomonadota</taxon>
        <taxon>Alphaproteobacteria</taxon>
        <taxon>Sphingomonadales</taxon>
        <taxon>Sphingomonadaceae</taxon>
        <taxon>Novosphingobium</taxon>
    </lineage>
</organism>
<dbReference type="STRING" id="158500.BES08_09030"/>
<dbReference type="InterPro" id="IPR002491">
    <property type="entry name" value="ABC_transptr_periplasmic_BD"/>
</dbReference>
<protein>
    <submittedName>
        <fullName evidence="4">Iron ABC transporter substrate-binding protein</fullName>
    </submittedName>
</protein>
<evidence type="ECO:0000256" key="1">
    <source>
        <dbReference type="ARBA" id="ARBA00022729"/>
    </source>
</evidence>
<evidence type="ECO:0000313" key="5">
    <source>
        <dbReference type="Proteomes" id="UP000024329"/>
    </source>
</evidence>
<dbReference type="InterPro" id="IPR054828">
    <property type="entry name" value="Vit_B12_bind_prot"/>
</dbReference>
<dbReference type="SUPFAM" id="SSF53807">
    <property type="entry name" value="Helical backbone' metal receptor"/>
    <property type="match status" value="1"/>
</dbReference>
<evidence type="ECO:0000313" key="4">
    <source>
        <dbReference type="EMBL" id="EZP80434.1"/>
    </source>
</evidence>
<dbReference type="PROSITE" id="PS50983">
    <property type="entry name" value="FE_B12_PBP"/>
    <property type="match status" value="1"/>
</dbReference>
<dbReference type="AlphaFoldDB" id="A0A031JU66"/>
<reference evidence="4 5" key="1">
    <citation type="submission" date="2014-03" db="EMBL/GenBank/DDBJ databases">
        <title>Whole genome sequence of Novosphingobium resinovorum KF1.</title>
        <authorList>
            <person name="Gan H.M."/>
            <person name="Gan H.Y."/>
            <person name="Chew T.H."/>
            <person name="Savka M.A."/>
        </authorList>
    </citation>
    <scope>NUCLEOTIDE SEQUENCE [LARGE SCALE GENOMIC DNA]</scope>
    <source>
        <strain evidence="4 5">KF1</strain>
    </source>
</reference>